<dbReference type="SUPFAM" id="SSF52058">
    <property type="entry name" value="L domain-like"/>
    <property type="match status" value="1"/>
</dbReference>
<dbReference type="STRING" id="1054147.F4Q7X9"/>
<dbReference type="InterPro" id="IPR032675">
    <property type="entry name" value="LRR_dom_sf"/>
</dbReference>
<sequence length="1085" mass="120019">MRHLFVTLGSLHVQQLKNISPSLLVTTDILYSLYSNLVGYPSTTTGALPNPAQAEFFFPELVELKIFAETIMTESLNILNYLGPNSISLKVIEIGSDGSITTIPTVIGMGLPKLTTFRLEGSVIQQNLSFNFGPTVQTVKFYLMGRLSIGATTPIHTNLEDLYITFILPSSESFLFEAATFPKLYSLTLYPNYDDDNILLDVAINAPISILTLSAYQYTVNLLTQLTSFTNLHTLIFTSASFTEFPLSAYPNSLKTIQASSGNLTTFPNVPLSLTSYQFPNNKLQGTIPWNRFDNTKNIIFNVKNNPLITTTSVPQSFCSNRLFISGCPSITTVPECFLCYRLSPQSVQTDVIPGPNFQCNIALDSTMIYTVMGKGNVTGSLIGYGNTINNRYLLRPIIPNKYLQFTDTLKQVGPPRTIELTLDAMYPSYAYNFTVLEIGIDMLSPWYRQLPTGVVQFVAYAFNFNSYLPHTFKINGRIDCIVDGAIILNTYFNCNTTGLSFKRNDIVSFSISNGYFSQDLLIDIAAFYPSNVTLFYYDSLIKVGSNYIFNGEFGNGGGTLVVYFNGDPSICTVMIKDTDNVQCTQTKYWSGIGLTNITISVDGFWSAPILANLSSLESLCNTTGCSGHGTCDENGNCVCNTGYYSDKCSEKYPTFRSGEYDLNDRKLISIYGDFGPFNQTIVSITLNNTDCQVTYKSQSLINCTLVSEPTDGLALVRLTVDNSTNNGNNWIYFKPSQSQGSGSGSDSDGSGGELTYPFNCYGHGQCINGKCKCDSGYSSIDNCLTKTSNHTNTPNTTSPTTSFDIDGIDFQFEMIAIQEIDTDDNIINEVLTNSWSSTILTDNQTQTTTVNYQLNNSDTTTTTALVTATISFSQQPRDIQFGSQLLHIDANSIKLSVNISNWTFNTFLTTLRVIFKTTINNDQSIEFDCQDVNIDTLTYEQLSESIQYLRVVKDNIQFTGRFIDYVLSDGRPTFSRTSIVNKTDDSNDQSTILIGISMPQSSESILDPDFTPLLNNKSSDSGCDSKSNTWRIIVGVVVGVSGAVAIGVASIILIKKKRIIKRHNKNMQHKLSTIYFSKSGYWLK</sequence>
<dbReference type="Gene3D" id="3.80.10.10">
    <property type="entry name" value="Ribonuclease Inhibitor"/>
    <property type="match status" value="1"/>
</dbReference>
<dbReference type="OrthoDB" id="21152at2759"/>
<dbReference type="GeneID" id="14868045"/>
<evidence type="ECO:0000259" key="3">
    <source>
        <dbReference type="PROSITE" id="PS50026"/>
    </source>
</evidence>
<keyword evidence="2" id="KW-0472">Membrane</keyword>
<proteinExistence type="predicted"/>
<accession>F4Q7X9</accession>
<dbReference type="PANTHER" id="PTHR24032">
    <property type="entry name" value="EGF-LIKE DOMAIN-CONTAINING PROTEIN-RELATED-RELATED"/>
    <property type="match status" value="1"/>
</dbReference>
<organism evidence="4 5">
    <name type="scientific">Cavenderia fasciculata</name>
    <name type="common">Slime mold</name>
    <name type="synonym">Dictyostelium fasciculatum</name>
    <dbReference type="NCBI Taxonomy" id="261658"/>
    <lineage>
        <taxon>Eukaryota</taxon>
        <taxon>Amoebozoa</taxon>
        <taxon>Evosea</taxon>
        <taxon>Eumycetozoa</taxon>
        <taxon>Dictyostelia</taxon>
        <taxon>Acytosteliales</taxon>
        <taxon>Cavenderiaceae</taxon>
        <taxon>Cavenderia</taxon>
    </lineage>
</organism>
<dbReference type="AlphaFoldDB" id="F4Q7X9"/>
<keyword evidence="1" id="KW-1015">Disulfide bond</keyword>
<dbReference type="PROSITE" id="PS01186">
    <property type="entry name" value="EGF_2"/>
    <property type="match status" value="1"/>
</dbReference>
<dbReference type="OMA" id="NGRIDCI"/>
<evidence type="ECO:0000313" key="4">
    <source>
        <dbReference type="EMBL" id="EGG15879.1"/>
    </source>
</evidence>
<dbReference type="Gene3D" id="2.10.25.10">
    <property type="entry name" value="Laminin"/>
    <property type="match status" value="1"/>
</dbReference>
<dbReference type="KEGG" id="dfa:DFA_09548"/>
<dbReference type="PROSITE" id="PS50026">
    <property type="entry name" value="EGF_3"/>
    <property type="match status" value="1"/>
</dbReference>
<keyword evidence="2" id="KW-1133">Transmembrane helix</keyword>
<evidence type="ECO:0000256" key="1">
    <source>
        <dbReference type="PROSITE-ProRule" id="PRU00076"/>
    </source>
</evidence>
<keyword evidence="1" id="KW-0245">EGF-like domain</keyword>
<dbReference type="InterPro" id="IPR053331">
    <property type="entry name" value="EGF-like_comC"/>
</dbReference>
<keyword evidence="5" id="KW-1185">Reference proteome</keyword>
<name>F4Q7X9_CACFS</name>
<feature type="transmembrane region" description="Helical" evidence="2">
    <location>
        <begin position="1031"/>
        <end position="1055"/>
    </location>
</feature>
<comment type="caution">
    <text evidence="1">Lacks conserved residue(s) required for the propagation of feature annotation.</text>
</comment>
<dbReference type="InterPro" id="IPR054484">
    <property type="entry name" value="ComC_SSD"/>
</dbReference>
<dbReference type="Pfam" id="PF22933">
    <property type="entry name" value="ComC_SSD"/>
    <property type="match status" value="1"/>
</dbReference>
<feature type="disulfide bond" evidence="1">
    <location>
        <begin position="640"/>
        <end position="649"/>
    </location>
</feature>
<dbReference type="RefSeq" id="XP_004352204.1">
    <property type="nucleotide sequence ID" value="XM_004352152.1"/>
</dbReference>
<reference evidence="5" key="1">
    <citation type="journal article" date="2011" name="Genome Res.">
        <title>Phylogeny-wide analysis of social amoeba genomes highlights ancient origins for complex intercellular communication.</title>
        <authorList>
            <person name="Heidel A.J."/>
            <person name="Lawal H.M."/>
            <person name="Felder M."/>
            <person name="Schilde C."/>
            <person name="Helps N.R."/>
            <person name="Tunggal B."/>
            <person name="Rivero F."/>
            <person name="John U."/>
            <person name="Schleicher M."/>
            <person name="Eichinger L."/>
            <person name="Platzer M."/>
            <person name="Noegel A.A."/>
            <person name="Schaap P."/>
            <person name="Gloeckner G."/>
        </authorList>
    </citation>
    <scope>NUCLEOTIDE SEQUENCE [LARGE SCALE GENOMIC DNA]</scope>
    <source>
        <strain evidence="5">SH3</strain>
    </source>
</reference>
<gene>
    <name evidence="4" type="ORF">DFA_09548</name>
</gene>
<feature type="domain" description="EGF-like" evidence="3">
    <location>
        <begin position="617"/>
        <end position="650"/>
    </location>
</feature>
<keyword evidence="2" id="KW-0812">Transmembrane</keyword>
<dbReference type="EMBL" id="GL883025">
    <property type="protein sequence ID" value="EGG15879.1"/>
    <property type="molecule type" value="Genomic_DNA"/>
</dbReference>
<evidence type="ECO:0000256" key="2">
    <source>
        <dbReference type="SAM" id="Phobius"/>
    </source>
</evidence>
<protein>
    <recommendedName>
        <fullName evidence="3">EGF-like domain-containing protein</fullName>
    </recommendedName>
</protein>
<dbReference type="InterPro" id="IPR000742">
    <property type="entry name" value="EGF"/>
</dbReference>
<dbReference type="Proteomes" id="UP000007797">
    <property type="component" value="Unassembled WGS sequence"/>
</dbReference>
<evidence type="ECO:0000313" key="5">
    <source>
        <dbReference type="Proteomes" id="UP000007797"/>
    </source>
</evidence>